<comment type="subcellular location">
    <subcellularLocation>
        <location evidence="1">Secreted</location>
    </subcellularLocation>
</comment>
<evidence type="ECO:0000256" key="1">
    <source>
        <dbReference type="ARBA" id="ARBA00004613"/>
    </source>
</evidence>
<evidence type="ECO:0000313" key="8">
    <source>
        <dbReference type="Proteomes" id="UP001172102"/>
    </source>
</evidence>
<sequence length="202" mass="22150">MIHTKIYLLPILALLPYAASAPGSPPGGHHGPPPPSCPGPCLATSLSDFTWDLSIEYHAFWYFTTPAHQNSWGTVTLNLSNPAVPAVKTLACGASSDRLSDFFYGDQWYPCASNPASPAILDTSFRFFSRSRVDVNQTWVCDEDGLVKFAALATAPLNMTCTDVSWTNPNWTYGTGEFYSTRDVKCAPVSLRLKPNEERILL</sequence>
<dbReference type="EMBL" id="JAUKUA010000007">
    <property type="protein sequence ID" value="KAK0705500.1"/>
    <property type="molecule type" value="Genomic_DNA"/>
</dbReference>
<dbReference type="Proteomes" id="UP001172102">
    <property type="component" value="Unassembled WGS sequence"/>
</dbReference>
<proteinExistence type="predicted"/>
<keyword evidence="3 5" id="KW-0732">Signal</keyword>
<gene>
    <name evidence="7" type="ORF">B0H67DRAFT_497357</name>
</gene>
<evidence type="ECO:0000256" key="2">
    <source>
        <dbReference type="ARBA" id="ARBA00022525"/>
    </source>
</evidence>
<feature type="signal peptide" evidence="5">
    <location>
        <begin position="1"/>
        <end position="20"/>
    </location>
</feature>
<protein>
    <recommendedName>
        <fullName evidence="6">AA1-like domain-containing protein</fullName>
    </recommendedName>
</protein>
<dbReference type="AlphaFoldDB" id="A0AA40DJJ4"/>
<feature type="domain" description="AA1-like" evidence="6">
    <location>
        <begin position="60"/>
        <end position="186"/>
    </location>
</feature>
<keyword evidence="8" id="KW-1185">Reference proteome</keyword>
<evidence type="ECO:0000256" key="5">
    <source>
        <dbReference type="SAM" id="SignalP"/>
    </source>
</evidence>
<evidence type="ECO:0000256" key="3">
    <source>
        <dbReference type="ARBA" id="ARBA00022729"/>
    </source>
</evidence>
<dbReference type="InterPro" id="IPR032382">
    <property type="entry name" value="AltA1"/>
</dbReference>
<evidence type="ECO:0000313" key="7">
    <source>
        <dbReference type="EMBL" id="KAK0705500.1"/>
    </source>
</evidence>
<keyword evidence="2" id="KW-0964">Secreted</keyword>
<comment type="caution">
    <text evidence="7">The sequence shown here is derived from an EMBL/GenBank/DDBJ whole genome shotgun (WGS) entry which is preliminary data.</text>
</comment>
<accession>A0AA40DJJ4</accession>
<evidence type="ECO:0000259" key="6">
    <source>
        <dbReference type="Pfam" id="PF16541"/>
    </source>
</evidence>
<reference evidence="7" key="1">
    <citation type="submission" date="2023-06" db="EMBL/GenBank/DDBJ databases">
        <title>Genome-scale phylogeny and comparative genomics of the fungal order Sordariales.</title>
        <authorList>
            <consortium name="Lawrence Berkeley National Laboratory"/>
            <person name="Hensen N."/>
            <person name="Bonometti L."/>
            <person name="Westerberg I."/>
            <person name="Brannstrom I.O."/>
            <person name="Guillou S."/>
            <person name="Cros-Aarteil S."/>
            <person name="Calhoun S."/>
            <person name="Haridas S."/>
            <person name="Kuo A."/>
            <person name="Mondo S."/>
            <person name="Pangilinan J."/>
            <person name="Riley R."/>
            <person name="Labutti K."/>
            <person name="Andreopoulos B."/>
            <person name="Lipzen A."/>
            <person name="Chen C."/>
            <person name="Yanf M."/>
            <person name="Daum C."/>
            <person name="Ng V."/>
            <person name="Clum A."/>
            <person name="Steindorff A."/>
            <person name="Ohm R."/>
            <person name="Martin F."/>
            <person name="Silar P."/>
            <person name="Natvig D."/>
            <person name="Lalanne C."/>
            <person name="Gautier V."/>
            <person name="Ament-Velasquez S.L."/>
            <person name="Kruys A."/>
            <person name="Hutchinson M.I."/>
            <person name="Powell A.J."/>
            <person name="Barry K."/>
            <person name="Miller A.N."/>
            <person name="Grigoriev I.V."/>
            <person name="Debuchy R."/>
            <person name="Gladieux P."/>
            <person name="Thoren M.H."/>
            <person name="Johannesson H."/>
        </authorList>
    </citation>
    <scope>NUCLEOTIDE SEQUENCE</scope>
    <source>
        <strain evidence="7">SMH4607-1</strain>
    </source>
</reference>
<evidence type="ECO:0000256" key="4">
    <source>
        <dbReference type="ARBA" id="ARBA00023157"/>
    </source>
</evidence>
<keyword evidence="4" id="KW-1015">Disulfide bond</keyword>
<name>A0AA40DJJ4_9PEZI</name>
<organism evidence="7 8">
    <name type="scientific">Lasiosphaeris hirsuta</name>
    <dbReference type="NCBI Taxonomy" id="260670"/>
    <lineage>
        <taxon>Eukaryota</taxon>
        <taxon>Fungi</taxon>
        <taxon>Dikarya</taxon>
        <taxon>Ascomycota</taxon>
        <taxon>Pezizomycotina</taxon>
        <taxon>Sordariomycetes</taxon>
        <taxon>Sordariomycetidae</taxon>
        <taxon>Sordariales</taxon>
        <taxon>Lasiosphaeriaceae</taxon>
        <taxon>Lasiosphaeris</taxon>
    </lineage>
</organism>
<dbReference type="Pfam" id="PF16541">
    <property type="entry name" value="AltA1"/>
    <property type="match status" value="1"/>
</dbReference>
<feature type="chain" id="PRO_5041466490" description="AA1-like domain-containing protein" evidence="5">
    <location>
        <begin position="21"/>
        <end position="202"/>
    </location>
</feature>
<dbReference type="GO" id="GO:0005576">
    <property type="term" value="C:extracellular region"/>
    <property type="evidence" value="ECO:0007669"/>
    <property type="project" value="UniProtKB-SubCell"/>
</dbReference>